<dbReference type="Pfam" id="PF24139">
    <property type="entry name" value="TPR_TNPO3_IPO13_4th"/>
    <property type="match status" value="1"/>
</dbReference>
<dbReference type="InterPro" id="IPR058537">
    <property type="entry name" value="TPR_TNPO3_IPO13_4th"/>
</dbReference>
<dbReference type="PANTHER" id="PTHR12363">
    <property type="entry name" value="TRANSPORTIN 3 AND IMPORTIN 13"/>
    <property type="match status" value="1"/>
</dbReference>
<sequence length="159" mass="16955">TLLRALAAALGALPAPQLAAAMRDAAEAQLRELRALMAADGEIKKGTRSDPVLWLDRLAALFRDVDVPPAAVTSQDAHPCLPALTDSWPVLYDVMKKWVSHSRVVERACRCLRFGVRCVGAGCAALLPALCTALPALYNAHPHGCVLYVCGVLCDVTAR</sequence>
<feature type="non-terminal residue" evidence="2">
    <location>
        <position position="159"/>
    </location>
</feature>
<organism evidence="2">
    <name type="scientific">Papilio xuthus</name>
    <name type="common">Asian swallowtail butterfly</name>
    <dbReference type="NCBI Taxonomy" id="66420"/>
    <lineage>
        <taxon>Eukaryota</taxon>
        <taxon>Metazoa</taxon>
        <taxon>Ecdysozoa</taxon>
        <taxon>Arthropoda</taxon>
        <taxon>Hexapoda</taxon>
        <taxon>Insecta</taxon>
        <taxon>Pterygota</taxon>
        <taxon>Neoptera</taxon>
        <taxon>Endopterygota</taxon>
        <taxon>Lepidoptera</taxon>
        <taxon>Glossata</taxon>
        <taxon>Ditrysia</taxon>
        <taxon>Papilionoidea</taxon>
        <taxon>Papilionidae</taxon>
        <taxon>Papilioninae</taxon>
        <taxon>Papilio</taxon>
    </lineage>
</organism>
<dbReference type="RefSeq" id="XP_013180324.1">
    <property type="nucleotide sequence ID" value="XM_013324870.1"/>
</dbReference>
<feature type="non-terminal residue" evidence="2">
    <location>
        <position position="1"/>
    </location>
</feature>
<feature type="signal peptide" evidence="1">
    <location>
        <begin position="1"/>
        <end position="21"/>
    </location>
</feature>
<accession>A0AAJ6ZW25</accession>
<protein>
    <submittedName>
        <fullName evidence="2">Uncharacterized protein LOC106126959</fullName>
    </submittedName>
</protein>
<name>A0AAJ6ZW25_PAPXU</name>
<dbReference type="GO" id="GO:0006606">
    <property type="term" value="P:protein import into nucleus"/>
    <property type="evidence" value="ECO:0007669"/>
    <property type="project" value="TreeGrafter"/>
</dbReference>
<dbReference type="InterPro" id="IPR051345">
    <property type="entry name" value="Importin_beta-like_NTR"/>
</dbReference>
<evidence type="ECO:0000313" key="2">
    <source>
        <dbReference type="RefSeq" id="XP_013180324.1"/>
    </source>
</evidence>
<dbReference type="Proteomes" id="UP000694872">
    <property type="component" value="Unplaced"/>
</dbReference>
<dbReference type="GeneID" id="106126959"/>
<proteinExistence type="predicted"/>
<dbReference type="AlphaFoldDB" id="A0AAJ6ZW25"/>
<dbReference type="KEGG" id="pxu:106126959"/>
<feature type="chain" id="PRO_5042617828" evidence="1">
    <location>
        <begin position="22"/>
        <end position="159"/>
    </location>
</feature>
<evidence type="ECO:0000256" key="1">
    <source>
        <dbReference type="SAM" id="SignalP"/>
    </source>
</evidence>
<reference evidence="2" key="1">
    <citation type="submission" date="2025-08" db="UniProtKB">
        <authorList>
            <consortium name="RefSeq"/>
        </authorList>
    </citation>
    <scope>IDENTIFICATION</scope>
</reference>
<dbReference type="PANTHER" id="PTHR12363:SF42">
    <property type="entry name" value="TRANSPORTIN-3"/>
    <property type="match status" value="1"/>
</dbReference>
<dbReference type="InterPro" id="IPR011989">
    <property type="entry name" value="ARM-like"/>
</dbReference>
<keyword evidence="1" id="KW-0732">Signal</keyword>
<dbReference type="GO" id="GO:0005737">
    <property type="term" value="C:cytoplasm"/>
    <property type="evidence" value="ECO:0007669"/>
    <property type="project" value="TreeGrafter"/>
</dbReference>
<gene>
    <name evidence="2" type="primary">LOC106126959</name>
</gene>
<dbReference type="Gene3D" id="1.25.10.10">
    <property type="entry name" value="Leucine-rich Repeat Variant"/>
    <property type="match status" value="1"/>
</dbReference>